<organism evidence="1 2">
    <name type="scientific">Acidocella aquatica</name>
    <dbReference type="NCBI Taxonomy" id="1922313"/>
    <lineage>
        <taxon>Bacteria</taxon>
        <taxon>Pseudomonadati</taxon>
        <taxon>Pseudomonadota</taxon>
        <taxon>Alphaproteobacteria</taxon>
        <taxon>Acetobacterales</taxon>
        <taxon>Acidocellaceae</taxon>
        <taxon>Acidocella</taxon>
    </lineage>
</organism>
<dbReference type="RefSeq" id="WP_284256586.1">
    <property type="nucleotide sequence ID" value="NZ_BSOS01000007.1"/>
</dbReference>
<comment type="caution">
    <text evidence="1">The sequence shown here is derived from an EMBL/GenBank/DDBJ whole genome shotgun (WGS) entry which is preliminary data.</text>
</comment>
<keyword evidence="2" id="KW-1185">Reference proteome</keyword>
<accession>A0ABQ6A1J2</accession>
<protein>
    <submittedName>
        <fullName evidence="1">Uncharacterized protein</fullName>
    </submittedName>
</protein>
<reference evidence="2" key="1">
    <citation type="journal article" date="2019" name="Int. J. Syst. Evol. Microbiol.">
        <title>The Global Catalogue of Microorganisms (GCM) 10K type strain sequencing project: providing services to taxonomists for standard genome sequencing and annotation.</title>
        <authorList>
            <consortium name="The Broad Institute Genomics Platform"/>
            <consortium name="The Broad Institute Genome Sequencing Center for Infectious Disease"/>
            <person name="Wu L."/>
            <person name="Ma J."/>
        </authorList>
    </citation>
    <scope>NUCLEOTIDE SEQUENCE [LARGE SCALE GENOMIC DNA]</scope>
    <source>
        <strain evidence="2">NBRC 112502</strain>
    </source>
</reference>
<proteinExistence type="predicted"/>
<sequence>MTNVTIADIFAQKYGDNAMTARAAIFLDEWMRDYVTPGPYTRTACAEAALKCDRLIEDAYHAGISSAELEAEVGNLKQFLLKIIDEKTAAEVRRLGETGGIDV</sequence>
<gene>
    <name evidence="1" type="ORF">GCM10010909_06970</name>
</gene>
<dbReference type="EMBL" id="BSOS01000007">
    <property type="protein sequence ID" value="GLR66019.1"/>
    <property type="molecule type" value="Genomic_DNA"/>
</dbReference>
<dbReference type="Proteomes" id="UP001156641">
    <property type="component" value="Unassembled WGS sequence"/>
</dbReference>
<evidence type="ECO:0000313" key="1">
    <source>
        <dbReference type="EMBL" id="GLR66019.1"/>
    </source>
</evidence>
<evidence type="ECO:0000313" key="2">
    <source>
        <dbReference type="Proteomes" id="UP001156641"/>
    </source>
</evidence>
<name>A0ABQ6A1J2_9PROT</name>